<dbReference type="InterPro" id="IPR053134">
    <property type="entry name" value="RNA-dir_DNA_polymerase"/>
</dbReference>
<evidence type="ECO:0000313" key="3">
    <source>
        <dbReference type="Proteomes" id="UP001151760"/>
    </source>
</evidence>
<feature type="region of interest" description="Disordered" evidence="1">
    <location>
        <begin position="676"/>
        <end position="699"/>
    </location>
</feature>
<dbReference type="EMBL" id="BQNB010009457">
    <property type="protein sequence ID" value="GJS63793.1"/>
    <property type="molecule type" value="Genomic_DNA"/>
</dbReference>
<dbReference type="InterPro" id="IPR043502">
    <property type="entry name" value="DNA/RNA_pol_sf"/>
</dbReference>
<reference evidence="2" key="2">
    <citation type="submission" date="2022-01" db="EMBL/GenBank/DDBJ databases">
        <authorList>
            <person name="Yamashiro T."/>
            <person name="Shiraishi A."/>
            <person name="Satake H."/>
            <person name="Nakayama K."/>
        </authorList>
    </citation>
    <scope>NUCLEOTIDE SEQUENCE</scope>
</reference>
<organism evidence="2 3">
    <name type="scientific">Tanacetum coccineum</name>
    <dbReference type="NCBI Taxonomy" id="301880"/>
    <lineage>
        <taxon>Eukaryota</taxon>
        <taxon>Viridiplantae</taxon>
        <taxon>Streptophyta</taxon>
        <taxon>Embryophyta</taxon>
        <taxon>Tracheophyta</taxon>
        <taxon>Spermatophyta</taxon>
        <taxon>Magnoliopsida</taxon>
        <taxon>eudicotyledons</taxon>
        <taxon>Gunneridae</taxon>
        <taxon>Pentapetalae</taxon>
        <taxon>asterids</taxon>
        <taxon>campanulids</taxon>
        <taxon>Asterales</taxon>
        <taxon>Asteraceae</taxon>
        <taxon>Asteroideae</taxon>
        <taxon>Anthemideae</taxon>
        <taxon>Anthemidinae</taxon>
        <taxon>Tanacetum</taxon>
    </lineage>
</organism>
<gene>
    <name evidence="2" type="ORF">Tco_0678357</name>
</gene>
<dbReference type="PANTHER" id="PTHR24559:SF447">
    <property type="entry name" value="RNA-DIRECTED DNA POLYMERASE HOMOLOG"/>
    <property type="match status" value="1"/>
</dbReference>
<dbReference type="PANTHER" id="PTHR24559">
    <property type="entry name" value="TRANSPOSON TY3-I GAG-POL POLYPROTEIN"/>
    <property type="match status" value="1"/>
</dbReference>
<comment type="caution">
    <text evidence="2">The sequence shown here is derived from an EMBL/GenBank/DDBJ whole genome shotgun (WGS) entry which is preliminary data.</text>
</comment>
<proteinExistence type="predicted"/>
<evidence type="ECO:0000256" key="1">
    <source>
        <dbReference type="SAM" id="MobiDB-lite"/>
    </source>
</evidence>
<evidence type="ECO:0000313" key="2">
    <source>
        <dbReference type="EMBL" id="GJS63793.1"/>
    </source>
</evidence>
<protein>
    <recommendedName>
        <fullName evidence="4">Reverse transcriptase domain-containing protein</fullName>
    </recommendedName>
</protein>
<dbReference type="Proteomes" id="UP001151760">
    <property type="component" value="Unassembled WGS sequence"/>
</dbReference>
<dbReference type="InterPro" id="IPR043128">
    <property type="entry name" value="Rev_trsase/Diguanyl_cyclase"/>
</dbReference>
<dbReference type="SUPFAM" id="SSF56672">
    <property type="entry name" value="DNA/RNA polymerases"/>
    <property type="match status" value="1"/>
</dbReference>
<name>A0ABQ4XEW9_9ASTR</name>
<feature type="region of interest" description="Disordered" evidence="1">
    <location>
        <begin position="146"/>
        <end position="174"/>
    </location>
</feature>
<dbReference type="Gene3D" id="3.30.70.270">
    <property type="match status" value="1"/>
</dbReference>
<evidence type="ECO:0008006" key="4">
    <source>
        <dbReference type="Google" id="ProtNLM"/>
    </source>
</evidence>
<accession>A0ABQ4XEW9</accession>
<feature type="compositionally biased region" description="Basic and acidic residues" evidence="1">
    <location>
        <begin position="146"/>
        <end position="156"/>
    </location>
</feature>
<sequence>MQKAREGIVLQESHKEIQRVNTPGSDENRLELYDPVVHIVNVCFSYVAEEIVHVAVKTVGHDVAYAMTWTDLKNKLTDKYCLRGEVKKLEAELWNLKNRNKCKRYVSGLPDMIHGSVVASKPKTMQEAIEIATELMDKKIHTFAERQTENKRKQDDNQQQQQQQNKRQNTGGAYQVGSAESKYCHMPNMLSTNKGTVGRSETCCYEVETWTFQERLSKAEKQQPCDKRNWGNETRLNIISCTKTQKYMPKGCPIFLAHVTTKETEDKSEKKRLEDFLILGSSGLFVKNKDRSFRMCIDYRELNKLKVKNRYPLPRIDDLFDQLQGSSVYSKIDLQSGYQPACESHGKRKDILSQELQHIPDQNELNMRQHRWLELLSDYDCEIRYHPRKANVVADALSRKERIKPLRVRAFNVGEGMLVEKSKDLEKLRKEKLEPRADGTLCLNGRSWLSCYGDLRTVIMHDSSRRVESSEDEGLGKEDASKQGRIADIDANKDIYLVNVHHDEDMFGVNDLEGDKVLVESEGVVKTAEERINVALRSAKPKADKVVIQEPEQCTTTPPTLTTTTHATTITTISTRPRAKGLVIHEQEQAPTPIVFSQQPSQVKVQDKLQANKEEERFAREKAQQMKEANIAWDDVPAKINADYQLAQRVQAQETKLVEESSKKAEAEIAHESSLKRVREELEQESSKKQKLEEDKESGELKQCLEILPDDGDDVTIDATAFIN</sequence>
<dbReference type="Gene3D" id="3.10.10.10">
    <property type="entry name" value="HIV Type 1 Reverse Transcriptase, subunit A, domain 1"/>
    <property type="match status" value="1"/>
</dbReference>
<reference evidence="2" key="1">
    <citation type="journal article" date="2022" name="Int. J. Mol. Sci.">
        <title>Draft Genome of Tanacetum Coccineum: Genomic Comparison of Closely Related Tanacetum-Family Plants.</title>
        <authorList>
            <person name="Yamashiro T."/>
            <person name="Shiraishi A."/>
            <person name="Nakayama K."/>
            <person name="Satake H."/>
        </authorList>
    </citation>
    <scope>NUCLEOTIDE SEQUENCE</scope>
</reference>
<keyword evidence="3" id="KW-1185">Reference proteome</keyword>
<feature type="compositionally biased region" description="Low complexity" evidence="1">
    <location>
        <begin position="157"/>
        <end position="169"/>
    </location>
</feature>